<keyword evidence="2" id="KW-0472">Membrane</keyword>
<organism evidence="3">
    <name type="scientific">marine sediment metagenome</name>
    <dbReference type="NCBI Taxonomy" id="412755"/>
    <lineage>
        <taxon>unclassified sequences</taxon>
        <taxon>metagenomes</taxon>
        <taxon>ecological metagenomes</taxon>
    </lineage>
</organism>
<accession>X1NK36</accession>
<feature type="compositionally biased region" description="Basic residues" evidence="1">
    <location>
        <begin position="82"/>
        <end position="100"/>
    </location>
</feature>
<protein>
    <submittedName>
        <fullName evidence="3">Uncharacterized protein</fullName>
    </submittedName>
</protein>
<dbReference type="AlphaFoldDB" id="X1NK36"/>
<reference evidence="3" key="1">
    <citation type="journal article" date="2014" name="Front. Microbiol.">
        <title>High frequency of phylogenetically diverse reductive dehalogenase-homologous genes in deep subseafloor sedimentary metagenomes.</title>
        <authorList>
            <person name="Kawai M."/>
            <person name="Futagami T."/>
            <person name="Toyoda A."/>
            <person name="Takaki Y."/>
            <person name="Nishi S."/>
            <person name="Hori S."/>
            <person name="Arai W."/>
            <person name="Tsubouchi T."/>
            <person name="Morono Y."/>
            <person name="Uchiyama I."/>
            <person name="Ito T."/>
            <person name="Fujiyama A."/>
            <person name="Inagaki F."/>
            <person name="Takami H."/>
        </authorList>
    </citation>
    <scope>NUCLEOTIDE SEQUENCE</scope>
    <source>
        <strain evidence="3">Expedition CK06-06</strain>
    </source>
</reference>
<keyword evidence="2" id="KW-1133">Transmembrane helix</keyword>
<evidence type="ECO:0000256" key="1">
    <source>
        <dbReference type="SAM" id="MobiDB-lite"/>
    </source>
</evidence>
<keyword evidence="2" id="KW-0812">Transmembrane</keyword>
<feature type="non-terminal residue" evidence="3">
    <location>
        <position position="116"/>
    </location>
</feature>
<feature type="region of interest" description="Disordered" evidence="1">
    <location>
        <begin position="82"/>
        <end position="116"/>
    </location>
</feature>
<name>X1NK36_9ZZZZ</name>
<proteinExistence type="predicted"/>
<evidence type="ECO:0000313" key="3">
    <source>
        <dbReference type="EMBL" id="GAI19039.1"/>
    </source>
</evidence>
<feature type="transmembrane region" description="Helical" evidence="2">
    <location>
        <begin position="24"/>
        <end position="45"/>
    </location>
</feature>
<comment type="caution">
    <text evidence="3">The sequence shown here is derived from an EMBL/GenBank/DDBJ whole genome shotgun (WGS) entry which is preliminary data.</text>
</comment>
<dbReference type="EMBL" id="BARV01018315">
    <property type="protein sequence ID" value="GAI19039.1"/>
    <property type="molecule type" value="Genomic_DNA"/>
</dbReference>
<evidence type="ECO:0000256" key="2">
    <source>
        <dbReference type="SAM" id="Phobius"/>
    </source>
</evidence>
<sequence length="116" mass="13033">MDGLQDIFIKVGEDVQTFITEKPLITAGIGVAALGATALGVAAVVKRKKKRAARVKRGRSRDRKFISKEKHEQAYIRRKKRLGKKITRPRYKTKSKKPARLVKGSKAAKAYMAKLR</sequence>
<gene>
    <name evidence="3" type="ORF">S06H3_31003</name>
</gene>